<evidence type="ECO:0000313" key="2">
    <source>
        <dbReference type="EMBL" id="MFB9907414.1"/>
    </source>
</evidence>
<protein>
    <submittedName>
        <fullName evidence="2">Uncharacterized protein</fullName>
    </submittedName>
</protein>
<reference evidence="2 3" key="1">
    <citation type="submission" date="2024-09" db="EMBL/GenBank/DDBJ databases">
        <authorList>
            <person name="Sun Q."/>
            <person name="Mori K."/>
        </authorList>
    </citation>
    <scope>NUCLEOTIDE SEQUENCE [LARGE SCALE GENOMIC DNA]</scope>
    <source>
        <strain evidence="2 3">TBRC 7907</strain>
    </source>
</reference>
<organism evidence="2 3">
    <name type="scientific">Allokutzneria oryzae</name>
    <dbReference type="NCBI Taxonomy" id="1378989"/>
    <lineage>
        <taxon>Bacteria</taxon>
        <taxon>Bacillati</taxon>
        <taxon>Actinomycetota</taxon>
        <taxon>Actinomycetes</taxon>
        <taxon>Pseudonocardiales</taxon>
        <taxon>Pseudonocardiaceae</taxon>
        <taxon>Allokutzneria</taxon>
    </lineage>
</organism>
<dbReference type="Proteomes" id="UP001589693">
    <property type="component" value="Unassembled WGS sequence"/>
</dbReference>
<feature type="signal peptide" evidence="1">
    <location>
        <begin position="1"/>
        <end position="29"/>
    </location>
</feature>
<dbReference type="EMBL" id="JBHLZU010000020">
    <property type="protein sequence ID" value="MFB9907414.1"/>
    <property type="molecule type" value="Genomic_DNA"/>
</dbReference>
<evidence type="ECO:0000256" key="1">
    <source>
        <dbReference type="SAM" id="SignalP"/>
    </source>
</evidence>
<evidence type="ECO:0000313" key="3">
    <source>
        <dbReference type="Proteomes" id="UP001589693"/>
    </source>
</evidence>
<comment type="caution">
    <text evidence="2">The sequence shown here is derived from an EMBL/GenBank/DDBJ whole genome shotgun (WGS) entry which is preliminary data.</text>
</comment>
<feature type="chain" id="PRO_5045494600" evidence="1">
    <location>
        <begin position="30"/>
        <end position="188"/>
    </location>
</feature>
<accession>A0ABV6A545</accession>
<dbReference type="RefSeq" id="WP_377857472.1">
    <property type="nucleotide sequence ID" value="NZ_JBHLZU010000020.1"/>
</dbReference>
<sequence>MNRRSVITVFGVAAIAAGTLLAGGPSALASGLPGTEASVPEAQRLAGLTPPAADRSGVKLSHGAAVTRLRNAGLTIWSSGNCSDRLNPNCTSFEQINSGTIDGVVTLKKASGCPINVTGGTEDAHGSHAGYSHWNGYKVDFSRGECVEGYIRRNFTKVNPPTFGIEQYKAPSGNIYTNESNHWDVLYW</sequence>
<proteinExistence type="predicted"/>
<keyword evidence="3" id="KW-1185">Reference proteome</keyword>
<keyword evidence="1" id="KW-0732">Signal</keyword>
<gene>
    <name evidence="2" type="ORF">ACFFQA_26045</name>
</gene>
<name>A0ABV6A545_9PSEU</name>